<evidence type="ECO:0000256" key="1">
    <source>
        <dbReference type="SAM" id="MobiDB-lite"/>
    </source>
</evidence>
<dbReference type="Pfam" id="PF00069">
    <property type="entry name" value="Pkinase"/>
    <property type="match status" value="1"/>
</dbReference>
<comment type="caution">
    <text evidence="3">The sequence shown here is derived from an EMBL/GenBank/DDBJ whole genome shotgun (WGS) entry which is preliminary data.</text>
</comment>
<protein>
    <recommendedName>
        <fullName evidence="2">Protein kinase domain-containing protein</fullName>
    </recommendedName>
</protein>
<dbReference type="Gene3D" id="1.10.510.10">
    <property type="entry name" value="Transferase(Phosphotransferase) domain 1"/>
    <property type="match status" value="1"/>
</dbReference>
<feature type="region of interest" description="Disordered" evidence="1">
    <location>
        <begin position="475"/>
        <end position="549"/>
    </location>
</feature>
<name>A0AA38SEF0_9PEZI</name>
<dbReference type="AlphaFoldDB" id="A0AA38SEF0"/>
<proteinExistence type="predicted"/>
<reference evidence="3" key="1">
    <citation type="submission" date="2022-07" db="EMBL/GenBank/DDBJ databases">
        <title>Fungi with potential for degradation of polypropylene.</title>
        <authorList>
            <person name="Gostincar C."/>
        </authorList>
    </citation>
    <scope>NUCLEOTIDE SEQUENCE</scope>
    <source>
        <strain evidence="3">EXF-13287</strain>
    </source>
</reference>
<dbReference type="EMBL" id="JANBVN010000002">
    <property type="protein sequence ID" value="KAJ9165580.1"/>
    <property type="molecule type" value="Genomic_DNA"/>
</dbReference>
<feature type="region of interest" description="Disordered" evidence="1">
    <location>
        <begin position="568"/>
        <end position="643"/>
    </location>
</feature>
<dbReference type="PANTHER" id="PTHR24359:SF1">
    <property type="entry name" value="INHIBITOR OF NUCLEAR FACTOR KAPPA-B KINASE EPSILON SUBUNIT HOMOLOG 1-RELATED"/>
    <property type="match status" value="1"/>
</dbReference>
<dbReference type="InterPro" id="IPR011009">
    <property type="entry name" value="Kinase-like_dom_sf"/>
</dbReference>
<organism evidence="3 4">
    <name type="scientific">Coniochaeta hoffmannii</name>
    <dbReference type="NCBI Taxonomy" id="91930"/>
    <lineage>
        <taxon>Eukaryota</taxon>
        <taxon>Fungi</taxon>
        <taxon>Dikarya</taxon>
        <taxon>Ascomycota</taxon>
        <taxon>Pezizomycotina</taxon>
        <taxon>Sordariomycetes</taxon>
        <taxon>Sordariomycetidae</taxon>
        <taxon>Coniochaetales</taxon>
        <taxon>Coniochaetaceae</taxon>
        <taxon>Coniochaeta</taxon>
    </lineage>
</organism>
<evidence type="ECO:0000313" key="4">
    <source>
        <dbReference type="Proteomes" id="UP001174691"/>
    </source>
</evidence>
<evidence type="ECO:0000259" key="2">
    <source>
        <dbReference type="PROSITE" id="PS50011"/>
    </source>
</evidence>
<dbReference type="SMART" id="SM00220">
    <property type="entry name" value="S_TKc"/>
    <property type="match status" value="1"/>
</dbReference>
<dbReference type="PANTHER" id="PTHR24359">
    <property type="entry name" value="SERINE/THREONINE-PROTEIN KINASE SBK1"/>
    <property type="match status" value="1"/>
</dbReference>
<dbReference type="GO" id="GO:0005524">
    <property type="term" value="F:ATP binding"/>
    <property type="evidence" value="ECO:0007669"/>
    <property type="project" value="InterPro"/>
</dbReference>
<feature type="domain" description="Protein kinase" evidence="2">
    <location>
        <begin position="122"/>
        <end position="465"/>
    </location>
</feature>
<feature type="compositionally biased region" description="Polar residues" evidence="1">
    <location>
        <begin position="589"/>
        <end position="608"/>
    </location>
</feature>
<evidence type="ECO:0000313" key="3">
    <source>
        <dbReference type="EMBL" id="KAJ9165580.1"/>
    </source>
</evidence>
<gene>
    <name evidence="3" type="ORF">NKR19_g159</name>
</gene>
<keyword evidence="4" id="KW-1185">Reference proteome</keyword>
<feature type="region of interest" description="Disordered" evidence="1">
    <location>
        <begin position="910"/>
        <end position="930"/>
    </location>
</feature>
<dbReference type="GO" id="GO:0004674">
    <property type="term" value="F:protein serine/threonine kinase activity"/>
    <property type="evidence" value="ECO:0007669"/>
    <property type="project" value="TreeGrafter"/>
</dbReference>
<dbReference type="CDD" id="cd00180">
    <property type="entry name" value="PKc"/>
    <property type="match status" value="1"/>
</dbReference>
<sequence>MASPADFQAYFTWVSEEGRKNPGTAIVGGKPVERHFLPYQTLKDYWDDARVRLFLGDSNIPESTITSNGYLRIFATLIFTARAQRGVGIYVEQFRRKSLDDDHLPFTRESLSDIFTNPRDGKRDGDNFYTHQFSDVLPMTHIENLNQPLDPAAGISTLALFELMPSSGLQTPSKKIVAKIFPESELEYSFQNELAAYSSLHSLNRHLGGKSKYFLHYYGSFTQDGRGVILLEYADQRSLLDFFQRGDIPYTLEEMVGLWRSLVDLLRGLGELHHLDRTKSENRLRGVHQDLQPSNIFVFSDGDSSAYQFRFKLGDFGLSGFNPEDKPIPDCQGTKTYGPPECMSWDPEAYHLRGFVSPDGDIWALGCVLLETAVWSVCGIRGLEEFRRDRELENLRFHTSQACPSSFHNGKTRLQAVHLMAEKLQDRRRVHDSLTQPLCKMLYEQLLIPKEQGRLSASQAVHRLIDIIDAAAKATNPDAGPNTGLGYEPIVTPTSASSMSPRAFNPPNYRGHPVSQSPDSEWSPPLQPPSPSPMLWANTRPNETPRRQNPYIGGAWGEDVTAVPSTAPLNKANSWKQPPPLTGRPSSHLDAQTGSDLGHNSFSSSRASNVPEMLRDTTLRESPGPIPTQVTRPPPQPLPSRLPGHGTIRTTEALHKVDGITMPQLILWKEARRSARSHGIKQEPLPAELQSVADLLRNRDQVFLVDNSSSMHDHWRDVTGTLEALVYVLKNVDPDGLELRFIDEPDNSYTIKNVSDLSRLLLSKAPKSAKCSMMLGLGDLIDKLIPPREGKGSSATRRISLLKVGRTEKRGTNIYIMTNGMWAAPDTDAALNLCGVDDMIRTLIGRLEKAGQHRGYVTLQFIRFGHDPTAKKRLRHLDNNIIEARGWDIVDHRYWRGAVKPMMIGALDEDNYPSEDSDDGQQTYNIRDSPVVTHPSTSLTITGLSMGERTGSRVLRYLWSYVTVRSAKGVYILHGWG</sequence>
<dbReference type="SUPFAM" id="SSF56112">
    <property type="entry name" value="Protein kinase-like (PK-like)"/>
    <property type="match status" value="1"/>
</dbReference>
<dbReference type="Proteomes" id="UP001174691">
    <property type="component" value="Unassembled WGS sequence"/>
</dbReference>
<dbReference type="InterPro" id="IPR000719">
    <property type="entry name" value="Prot_kinase_dom"/>
</dbReference>
<accession>A0AA38SEF0</accession>
<feature type="compositionally biased region" description="Acidic residues" evidence="1">
    <location>
        <begin position="910"/>
        <end position="919"/>
    </location>
</feature>
<dbReference type="PROSITE" id="PS50011">
    <property type="entry name" value="PROTEIN_KINASE_DOM"/>
    <property type="match status" value="1"/>
</dbReference>